<dbReference type="eggNOG" id="COG1051">
    <property type="taxonomic scope" value="Bacteria"/>
</dbReference>
<organism evidence="2 3">
    <name type="scientific">Catenovulum agarivorans DS-2</name>
    <dbReference type="NCBI Taxonomy" id="1328313"/>
    <lineage>
        <taxon>Bacteria</taxon>
        <taxon>Pseudomonadati</taxon>
        <taxon>Pseudomonadota</taxon>
        <taxon>Gammaproteobacteria</taxon>
        <taxon>Alteromonadales</taxon>
        <taxon>Alteromonadaceae</taxon>
        <taxon>Catenovulum</taxon>
    </lineage>
</organism>
<dbReference type="PROSITE" id="PS51462">
    <property type="entry name" value="NUDIX"/>
    <property type="match status" value="1"/>
</dbReference>
<dbReference type="Gene3D" id="3.90.79.10">
    <property type="entry name" value="Nucleoside Triphosphate Pyrophosphohydrolase"/>
    <property type="match status" value="1"/>
</dbReference>
<sequence length="148" mass="16872">MNIRNIAICLIEHQGKIFVAEGVDEVKNETFYRPLGGGIEFGETAQQTVIREFQEEMQTEIEVGSYLTTFENLFTFNGIAGHQIVLLLSAKFKDKQIYQQDNIQCNEEGTSFIAKWVNIEDFLNGKKILYPSGIVEYLKHQAPIHELG</sequence>
<evidence type="ECO:0000313" key="2">
    <source>
        <dbReference type="EMBL" id="EWH10983.1"/>
    </source>
</evidence>
<feature type="domain" description="Nudix hydrolase" evidence="1">
    <location>
        <begin position="1"/>
        <end position="143"/>
    </location>
</feature>
<dbReference type="PANTHER" id="PTHR43222:SF2">
    <property type="entry name" value="NUDIX HYDROLASE 23, CHLOROPLASTIC"/>
    <property type="match status" value="1"/>
</dbReference>
<comment type="caution">
    <text evidence="2">The sequence shown here is derived from an EMBL/GenBank/DDBJ whole genome shotgun (WGS) entry which is preliminary data.</text>
</comment>
<keyword evidence="2" id="KW-0378">Hydrolase</keyword>
<protein>
    <submittedName>
        <fullName evidence="2">NUDIX hydrolase</fullName>
    </submittedName>
</protein>
<keyword evidence="3" id="KW-1185">Reference proteome</keyword>
<dbReference type="OrthoDB" id="7066556at2"/>
<dbReference type="GO" id="GO:0016787">
    <property type="term" value="F:hydrolase activity"/>
    <property type="evidence" value="ECO:0007669"/>
    <property type="project" value="UniProtKB-KW"/>
</dbReference>
<dbReference type="RefSeq" id="WP_035013660.1">
    <property type="nucleotide sequence ID" value="NZ_ARZY01000007.1"/>
</dbReference>
<evidence type="ECO:0000313" key="3">
    <source>
        <dbReference type="Proteomes" id="UP000019276"/>
    </source>
</evidence>
<dbReference type="Pfam" id="PF00293">
    <property type="entry name" value="NUDIX"/>
    <property type="match status" value="1"/>
</dbReference>
<proteinExistence type="predicted"/>
<accession>W7QSX2</accession>
<dbReference type="PANTHER" id="PTHR43222">
    <property type="entry name" value="NUDIX HYDROLASE 23"/>
    <property type="match status" value="1"/>
</dbReference>
<dbReference type="Proteomes" id="UP000019276">
    <property type="component" value="Unassembled WGS sequence"/>
</dbReference>
<gene>
    <name evidence="2" type="ORF">DS2_05425</name>
</gene>
<dbReference type="EMBL" id="ARZY01000007">
    <property type="protein sequence ID" value="EWH10983.1"/>
    <property type="molecule type" value="Genomic_DNA"/>
</dbReference>
<dbReference type="InterPro" id="IPR015797">
    <property type="entry name" value="NUDIX_hydrolase-like_dom_sf"/>
</dbReference>
<dbReference type="InterPro" id="IPR000086">
    <property type="entry name" value="NUDIX_hydrolase_dom"/>
</dbReference>
<dbReference type="CDD" id="cd04688">
    <property type="entry name" value="NUDIX_Hydrolase"/>
    <property type="match status" value="1"/>
</dbReference>
<evidence type="ECO:0000259" key="1">
    <source>
        <dbReference type="PROSITE" id="PS51462"/>
    </source>
</evidence>
<dbReference type="SUPFAM" id="SSF55811">
    <property type="entry name" value="Nudix"/>
    <property type="match status" value="1"/>
</dbReference>
<reference evidence="2 3" key="1">
    <citation type="journal article" date="2014" name="Genome Announc.">
        <title>Draft Genome Sequence of the Agar-Degrading Bacterium Catenovulum sp. Strain DS-2, Isolated from Intestines of Haliotis diversicolor.</title>
        <authorList>
            <person name="Shan D."/>
            <person name="Li X."/>
            <person name="Gu Z."/>
            <person name="Wei G."/>
            <person name="Gao Z."/>
            <person name="Shao Z."/>
        </authorList>
    </citation>
    <scope>NUCLEOTIDE SEQUENCE [LARGE SCALE GENOMIC DNA]</scope>
    <source>
        <strain evidence="2 3">DS-2</strain>
    </source>
</reference>
<name>W7QSX2_9ALTE</name>
<dbReference type="AlphaFoldDB" id="W7QSX2"/>
<dbReference type="STRING" id="1328313.DS2_05425"/>